<protein>
    <recommendedName>
        <fullName evidence="3">RHS repeat-associated core domain-containing protein</fullName>
    </recommendedName>
</protein>
<reference evidence="1 2" key="1">
    <citation type="submission" date="2019-01" db="EMBL/GenBank/DDBJ databases">
        <authorList>
            <person name="B I."/>
            <person name="Ch S."/>
            <person name="Ch V.R."/>
        </authorList>
    </citation>
    <scope>NUCLEOTIDE SEQUENCE [LARGE SCALE GENOMIC DNA]</scope>
    <source>
        <strain evidence="1 2">JC507</strain>
    </source>
</reference>
<dbReference type="PANTHER" id="PTHR32305">
    <property type="match status" value="1"/>
</dbReference>
<evidence type="ECO:0000313" key="1">
    <source>
        <dbReference type="EMBL" id="THV62046.1"/>
    </source>
</evidence>
<dbReference type="NCBIfam" id="TIGR03696">
    <property type="entry name" value="Rhs_assc_core"/>
    <property type="match status" value="1"/>
</dbReference>
<dbReference type="InterPro" id="IPR022385">
    <property type="entry name" value="Rhs_assc_core"/>
</dbReference>
<sequence>MLSCGSILTISYIYQYKDHLGNVRVSFAKNSTGVLEIVDSNDYYPFGMNHLKTGSAYFGQDSFKKYKYNGKELQETGMYDYGARMYMPDIGRWGVLDNYSEKYFSISPYTYVANNAVKFIDINGEWIYINDQDGTQYRYHNNATQHKVDGKWTNVDANTNLSDYVVQTVAGLSHLDKNTSIGNTMIDYFDQAQGTDGKVRDIHFNYTTGESQIKHGVSNIVELNTSPHGLWTTSGINTENSPLYATIAHEMGHVYGYFALGERAVPDERFGNTTAEIYGTHVENIVRAETGLPLRTHYKTIIDGVGKKFPSEGSRLIDSAGSSIYYDSNRSQITPIPSVDNVLKANKKILQNRYNYYGAAAYFHYQRFRNRSH</sequence>
<evidence type="ECO:0000313" key="2">
    <source>
        <dbReference type="Proteomes" id="UP000306038"/>
    </source>
</evidence>
<dbReference type="EMBL" id="SDLV01000012">
    <property type="protein sequence ID" value="THV62046.1"/>
    <property type="molecule type" value="Genomic_DNA"/>
</dbReference>
<keyword evidence="2" id="KW-1185">Reference proteome</keyword>
<dbReference type="InterPro" id="IPR050708">
    <property type="entry name" value="T6SS_VgrG/RHS"/>
</dbReference>
<dbReference type="Proteomes" id="UP000306038">
    <property type="component" value="Unassembled WGS sequence"/>
</dbReference>
<gene>
    <name evidence="1" type="ORF">EK417_06440</name>
</gene>
<dbReference type="PANTHER" id="PTHR32305:SF15">
    <property type="entry name" value="PROTEIN RHSA-RELATED"/>
    <property type="match status" value="1"/>
</dbReference>
<organism evidence="1 2">
    <name type="scientific">Chryseobacterium candidae</name>
    <dbReference type="NCBI Taxonomy" id="1978493"/>
    <lineage>
        <taxon>Bacteria</taxon>
        <taxon>Pseudomonadati</taxon>
        <taxon>Bacteroidota</taxon>
        <taxon>Flavobacteriia</taxon>
        <taxon>Flavobacteriales</taxon>
        <taxon>Weeksellaceae</taxon>
        <taxon>Chryseobacterium group</taxon>
        <taxon>Chryseobacterium</taxon>
    </lineage>
</organism>
<comment type="caution">
    <text evidence="1">The sequence shown here is derived from an EMBL/GenBank/DDBJ whole genome shotgun (WGS) entry which is preliminary data.</text>
</comment>
<evidence type="ECO:0008006" key="3">
    <source>
        <dbReference type="Google" id="ProtNLM"/>
    </source>
</evidence>
<accession>A0ABY2R8W2</accession>
<proteinExistence type="predicted"/>
<dbReference type="Gene3D" id="2.180.10.10">
    <property type="entry name" value="RHS repeat-associated core"/>
    <property type="match status" value="1"/>
</dbReference>
<name>A0ABY2R8W2_9FLAO</name>